<reference evidence="3 5" key="2">
    <citation type="submission" date="2019-06" db="EMBL/GenBank/DDBJ databases">
        <authorList>
            <consortium name="GenomeTrakr network: Whole genome sequencing for foodborne pathogen traceback"/>
        </authorList>
    </citation>
    <scope>NUCLEOTIDE SEQUENCE [LARGE SCALE GENOMIC DNA]</scope>
    <source>
        <strain evidence="3 5">PSU-1847</strain>
    </source>
</reference>
<feature type="coiled-coil region" evidence="1">
    <location>
        <begin position="390"/>
        <end position="449"/>
    </location>
</feature>
<organism evidence="3 5">
    <name type="scientific">Escherichia coli</name>
    <dbReference type="NCBI Taxonomy" id="562"/>
    <lineage>
        <taxon>Bacteria</taxon>
        <taxon>Pseudomonadati</taxon>
        <taxon>Pseudomonadota</taxon>
        <taxon>Gammaproteobacteria</taxon>
        <taxon>Enterobacterales</taxon>
        <taxon>Enterobacteriaceae</taxon>
        <taxon>Escherichia</taxon>
    </lineage>
</organism>
<proteinExistence type="predicted"/>
<sequence length="726" mass="77826">MSENLGTIYYEVDARTGKLLTAGKQADDAFDRIERGAMKADSGVKKLNTQLTKTSAAVKTNLSPAIRNASYQIADLATQLQMGGNALQAFAVQGAQLLAGFGTMGAVAGAVLAIAGAMGGSLSQGADSAAGSIEYLDKAITKLNDVIAVNEQGVTVMTDSYANLSKVNAEVAKQMRNMAEIQAIAALRDLKEQAGQAQGEMSSFWRSLQGGKADAQAAAQALDDLGITTNDYKEAIAILNANQPTTQAQMATLAKSVMYVGEEYNLTNQQAYEFIRALNRAATTRTPEAMQELSGFMQVLLQDTENGNEAFRELAIKFVDAQTKGAMLEDQLNRLKGAISDAATEARNANFTSMLDTVAARLATIEQGWEAGVRMQMKAQGYTEEQIDEYVNMETAYRDAKAALDEKNRADREAIALSKRQAAEAARKAKQEEAEAQRKAKQLAAQKEQAGRFTQQVMTEYLTTVDPATGQAFNPAAQVEMQEQQKKAALDKYRQLGVLDEQQYQNTLTAIQKTASMRRQQIIKDEADTLFNNQQQLIGSFGDFFGELAGVISDGAGEQNAAYRALFAVQKGFVLASAALSLQKALAEANALPFPANLPAYAQAMSAGTQILSAIRGIAFGGGRYNGGAVGAGNLYRVGEHGKPEIFKANNGSQYMIPGDNGRVISNRDIGGGGGVTINSPITINTTNGFSDEDSRRLEEAMKRVAMGVCRQESTRPGGMLAPRRR</sequence>
<protein>
    <submittedName>
        <fullName evidence="3">Uncharacterized protein</fullName>
    </submittedName>
</protein>
<dbReference type="EMBL" id="AASDBN010000005">
    <property type="protein sequence ID" value="EFB1696743.1"/>
    <property type="molecule type" value="Genomic_DNA"/>
</dbReference>
<evidence type="ECO:0000313" key="2">
    <source>
        <dbReference type="EMBL" id="AUK00275.1"/>
    </source>
</evidence>
<dbReference type="EMBL" id="CP024141">
    <property type="protein sequence ID" value="AUK00275.1"/>
    <property type="molecule type" value="Genomic_DNA"/>
</dbReference>
<evidence type="ECO:0000313" key="5">
    <source>
        <dbReference type="Proteomes" id="UP000533284"/>
    </source>
</evidence>
<evidence type="ECO:0000313" key="4">
    <source>
        <dbReference type="Proteomes" id="UP000234238"/>
    </source>
</evidence>
<evidence type="ECO:0000256" key="1">
    <source>
        <dbReference type="SAM" id="Coils"/>
    </source>
</evidence>
<reference evidence="2 4" key="1">
    <citation type="submission" date="2017-10" db="EMBL/GenBank/DDBJ databases">
        <title>mcr-1 positive E.coli isolates in China.</title>
        <authorList>
            <person name="Li B."/>
            <person name="Wang X."/>
        </authorList>
    </citation>
    <scope>NUCLEOTIDE SEQUENCE [LARGE SCALE GENOMIC DNA]</scope>
    <source>
        <strain evidence="2 4">14EC029</strain>
    </source>
</reference>
<dbReference type="Proteomes" id="UP000234238">
    <property type="component" value="Chromosome"/>
</dbReference>
<dbReference type="Proteomes" id="UP000533284">
    <property type="component" value="Unassembled WGS sequence"/>
</dbReference>
<keyword evidence="1" id="KW-0175">Coiled coil</keyword>
<gene>
    <name evidence="2" type="ORF">CR538_07465</name>
    <name evidence="3" type="ORF">FJQ40_04815</name>
</gene>
<accession>A0A2I6FC62</accession>
<dbReference type="AlphaFoldDB" id="A0A2I6FC62"/>
<evidence type="ECO:0000313" key="3">
    <source>
        <dbReference type="EMBL" id="EFB1696743.1"/>
    </source>
</evidence>
<dbReference type="RefSeq" id="WP_001293711.1">
    <property type="nucleotide sequence ID" value="NZ_BFOQ01000047.1"/>
</dbReference>
<name>A0A2I6FC62_ECOLX</name>